<dbReference type="Proteomes" id="UP000019140">
    <property type="component" value="Unassembled WGS sequence"/>
</dbReference>
<evidence type="ECO:0000313" key="3">
    <source>
        <dbReference type="Proteomes" id="UP000019140"/>
    </source>
</evidence>
<comment type="caution">
    <text evidence="2">The sequence shown here is derived from an EMBL/GenBank/DDBJ whole genome shotgun (WGS) entry which is preliminary data.</text>
</comment>
<evidence type="ECO:0000259" key="1">
    <source>
        <dbReference type="Pfam" id="PF12697"/>
    </source>
</evidence>
<reference evidence="2 3" key="1">
    <citation type="journal article" date="2014" name="Nature">
        <title>An environmental bacterial taxon with a large and distinct metabolic repertoire.</title>
        <authorList>
            <person name="Wilson M.C."/>
            <person name="Mori T."/>
            <person name="Ruckert C."/>
            <person name="Uria A.R."/>
            <person name="Helf M.J."/>
            <person name="Takada K."/>
            <person name="Gernert C."/>
            <person name="Steffens U.A."/>
            <person name="Heycke N."/>
            <person name="Schmitt S."/>
            <person name="Rinke C."/>
            <person name="Helfrich E.J."/>
            <person name="Brachmann A.O."/>
            <person name="Gurgui C."/>
            <person name="Wakimoto T."/>
            <person name="Kracht M."/>
            <person name="Crusemann M."/>
            <person name="Hentschel U."/>
            <person name="Abe I."/>
            <person name="Matsunaga S."/>
            <person name="Kalinowski J."/>
            <person name="Takeyama H."/>
            <person name="Piel J."/>
        </authorList>
    </citation>
    <scope>NUCLEOTIDE SEQUENCE [LARGE SCALE GENOMIC DNA]</scope>
    <source>
        <strain evidence="3">TSY2</strain>
    </source>
</reference>
<dbReference type="Gene3D" id="3.40.50.1820">
    <property type="entry name" value="alpha/beta hydrolase"/>
    <property type="match status" value="1"/>
</dbReference>
<gene>
    <name evidence="2" type="ORF">ETSY2_26940</name>
</gene>
<keyword evidence="3" id="KW-1185">Reference proteome</keyword>
<dbReference type="InterPro" id="IPR029058">
    <property type="entry name" value="AB_hydrolase_fold"/>
</dbReference>
<dbReference type="AlphaFoldDB" id="W4M344"/>
<dbReference type="EMBL" id="AZHX01001130">
    <property type="protein sequence ID" value="ETX04764.1"/>
    <property type="molecule type" value="Genomic_DNA"/>
</dbReference>
<proteinExistence type="predicted"/>
<dbReference type="PANTHER" id="PTHR37017:SF11">
    <property type="entry name" value="ESTERASE_LIPASE_THIOESTERASE DOMAIN-CONTAINING PROTEIN"/>
    <property type="match status" value="1"/>
</dbReference>
<name>W4M344_9BACT</name>
<dbReference type="InterPro" id="IPR000073">
    <property type="entry name" value="AB_hydrolase_1"/>
</dbReference>
<dbReference type="SUPFAM" id="SSF53474">
    <property type="entry name" value="alpha/beta-Hydrolases"/>
    <property type="match status" value="1"/>
</dbReference>
<dbReference type="Pfam" id="PF12697">
    <property type="entry name" value="Abhydrolase_6"/>
    <property type="match status" value="1"/>
</dbReference>
<feature type="domain" description="AB hydrolase-1" evidence="1">
    <location>
        <begin position="7"/>
        <end position="226"/>
    </location>
</feature>
<protein>
    <recommendedName>
        <fullName evidence="1">AB hydrolase-1 domain-containing protein</fullName>
    </recommendedName>
</protein>
<accession>W4M344</accession>
<dbReference type="PANTHER" id="PTHR37017">
    <property type="entry name" value="AB HYDROLASE-1 DOMAIN-CONTAINING PROTEIN-RELATED"/>
    <property type="match status" value="1"/>
</dbReference>
<organism evidence="2 3">
    <name type="scientific">Candidatus Entotheonella gemina</name>
    <dbReference type="NCBI Taxonomy" id="1429439"/>
    <lineage>
        <taxon>Bacteria</taxon>
        <taxon>Pseudomonadati</taxon>
        <taxon>Nitrospinota/Tectimicrobiota group</taxon>
        <taxon>Candidatus Tectimicrobiota</taxon>
        <taxon>Candidatus Entotheonellia</taxon>
        <taxon>Candidatus Entotheonellales</taxon>
        <taxon>Candidatus Entotheonellaceae</taxon>
        <taxon>Candidatus Entotheonella</taxon>
    </lineage>
</organism>
<dbReference type="InterPro" id="IPR052897">
    <property type="entry name" value="Sec-Metab_Biosynth_Hydrolase"/>
</dbReference>
<sequence>MSEQTYVLVHGAYQGGWIWKPVAARLRAAGHTVYAPSLDGCGDRKHTVRPGITLATHGQEIANLLFYDDLQDVILVGTSAGGMVICKAAEMARDRIQRLVFVDALALKTGESVPQIVNRSSPYETSDVTTGPTKADAERRLFADLDLDTRAWALARYTPHPIAALEAPVELETFWGQPWTASVVYCHHSVNPPEPHQRRTAADLKASWHELNAGHYPMLSHPEELTAILLA</sequence>
<evidence type="ECO:0000313" key="2">
    <source>
        <dbReference type="EMBL" id="ETX04764.1"/>
    </source>
</evidence>
<dbReference type="HOGENOM" id="CLU_046066_3_2_7"/>